<dbReference type="PRINTS" id="PR00385">
    <property type="entry name" value="P450"/>
</dbReference>
<dbReference type="PANTHER" id="PTHR24305:SF157">
    <property type="entry name" value="N-ACETYLTRYPTOPHAN 6-HYDROXYLASE IVOC-RELATED"/>
    <property type="match status" value="1"/>
</dbReference>
<evidence type="ECO:0000256" key="3">
    <source>
        <dbReference type="ARBA" id="ARBA00022617"/>
    </source>
</evidence>
<accession>A0A9W9VGV3</accession>
<dbReference type="InterPro" id="IPR001128">
    <property type="entry name" value="Cyt_P450"/>
</dbReference>
<evidence type="ECO:0000256" key="7">
    <source>
        <dbReference type="ARBA" id="ARBA00023033"/>
    </source>
</evidence>
<comment type="cofactor">
    <cofactor evidence="1 8">
        <name>heme</name>
        <dbReference type="ChEBI" id="CHEBI:30413"/>
    </cofactor>
</comment>
<dbReference type="GO" id="GO:0004497">
    <property type="term" value="F:monooxygenase activity"/>
    <property type="evidence" value="ECO:0007669"/>
    <property type="project" value="UniProtKB-KW"/>
</dbReference>
<dbReference type="PRINTS" id="PR00463">
    <property type="entry name" value="EP450I"/>
</dbReference>
<organism evidence="10 11">
    <name type="scientific">Penicillium cataractarum</name>
    <dbReference type="NCBI Taxonomy" id="2100454"/>
    <lineage>
        <taxon>Eukaryota</taxon>
        <taxon>Fungi</taxon>
        <taxon>Dikarya</taxon>
        <taxon>Ascomycota</taxon>
        <taxon>Pezizomycotina</taxon>
        <taxon>Eurotiomycetes</taxon>
        <taxon>Eurotiomycetidae</taxon>
        <taxon>Eurotiales</taxon>
        <taxon>Aspergillaceae</taxon>
        <taxon>Penicillium</taxon>
    </lineage>
</organism>
<comment type="similarity">
    <text evidence="2 9">Belongs to the cytochrome P450 family.</text>
</comment>
<dbReference type="PANTHER" id="PTHR24305">
    <property type="entry name" value="CYTOCHROME P450"/>
    <property type="match status" value="1"/>
</dbReference>
<dbReference type="CDD" id="cd11062">
    <property type="entry name" value="CYP58-like"/>
    <property type="match status" value="1"/>
</dbReference>
<keyword evidence="11" id="KW-1185">Reference proteome</keyword>
<keyword evidence="5 9" id="KW-0560">Oxidoreductase</keyword>
<keyword evidence="7 9" id="KW-0503">Monooxygenase</keyword>
<evidence type="ECO:0000256" key="9">
    <source>
        <dbReference type="RuleBase" id="RU000461"/>
    </source>
</evidence>
<evidence type="ECO:0000256" key="1">
    <source>
        <dbReference type="ARBA" id="ARBA00001971"/>
    </source>
</evidence>
<evidence type="ECO:0000256" key="4">
    <source>
        <dbReference type="ARBA" id="ARBA00022723"/>
    </source>
</evidence>
<proteinExistence type="inferred from homology"/>
<evidence type="ECO:0000313" key="11">
    <source>
        <dbReference type="Proteomes" id="UP001147782"/>
    </source>
</evidence>
<name>A0A9W9VGV3_9EURO</name>
<feature type="binding site" description="axial binding residue" evidence="8">
    <location>
        <position position="438"/>
    </location>
    <ligand>
        <name>heme</name>
        <dbReference type="ChEBI" id="CHEBI:30413"/>
    </ligand>
    <ligandPart>
        <name>Fe</name>
        <dbReference type="ChEBI" id="CHEBI:18248"/>
    </ligandPart>
</feature>
<comment type="caution">
    <text evidence="10">The sequence shown here is derived from an EMBL/GenBank/DDBJ whole genome shotgun (WGS) entry which is preliminary data.</text>
</comment>
<evidence type="ECO:0000256" key="2">
    <source>
        <dbReference type="ARBA" id="ARBA00010617"/>
    </source>
</evidence>
<keyword evidence="6 8" id="KW-0408">Iron</keyword>
<reference evidence="10" key="1">
    <citation type="submission" date="2022-11" db="EMBL/GenBank/DDBJ databases">
        <authorList>
            <person name="Petersen C."/>
        </authorList>
    </citation>
    <scope>NUCLEOTIDE SEQUENCE</scope>
    <source>
        <strain evidence="10">IBT 29864</strain>
    </source>
</reference>
<dbReference type="AlphaFoldDB" id="A0A9W9VGV3"/>
<dbReference type="Gene3D" id="1.10.630.10">
    <property type="entry name" value="Cytochrome P450"/>
    <property type="match status" value="1"/>
</dbReference>
<evidence type="ECO:0000313" key="10">
    <source>
        <dbReference type="EMBL" id="KAJ5381713.1"/>
    </source>
</evidence>
<evidence type="ECO:0000256" key="6">
    <source>
        <dbReference type="ARBA" id="ARBA00023004"/>
    </source>
</evidence>
<gene>
    <name evidence="10" type="ORF">N7496_004141</name>
</gene>
<reference evidence="10" key="2">
    <citation type="journal article" date="2023" name="IMA Fungus">
        <title>Comparative genomic study of the Penicillium genus elucidates a diverse pangenome and 15 lateral gene transfer events.</title>
        <authorList>
            <person name="Petersen C."/>
            <person name="Sorensen T."/>
            <person name="Nielsen M.R."/>
            <person name="Sondergaard T.E."/>
            <person name="Sorensen J.L."/>
            <person name="Fitzpatrick D.A."/>
            <person name="Frisvad J.C."/>
            <person name="Nielsen K.L."/>
        </authorList>
    </citation>
    <scope>NUCLEOTIDE SEQUENCE</scope>
    <source>
        <strain evidence="10">IBT 29864</strain>
    </source>
</reference>
<dbReference type="InterPro" id="IPR050121">
    <property type="entry name" value="Cytochrome_P450_monoxygenase"/>
</dbReference>
<dbReference type="PROSITE" id="PS00086">
    <property type="entry name" value="CYTOCHROME_P450"/>
    <property type="match status" value="1"/>
</dbReference>
<dbReference type="GeneID" id="81436249"/>
<dbReference type="OrthoDB" id="3945418at2759"/>
<dbReference type="GO" id="GO:0016705">
    <property type="term" value="F:oxidoreductase activity, acting on paired donors, with incorporation or reduction of molecular oxygen"/>
    <property type="evidence" value="ECO:0007669"/>
    <property type="project" value="InterPro"/>
</dbReference>
<protein>
    <submittedName>
        <fullName evidence="10">Cytochrome monooxygenase aflU</fullName>
    </submittedName>
</protein>
<dbReference type="InterPro" id="IPR002401">
    <property type="entry name" value="Cyt_P450_E_grp-I"/>
</dbReference>
<sequence length="499" mass="56790">MASLPILGIGGLLIYLISKAVYRLYFHPLRNIPGPKLAAITRFYEFYFNVIKRGTFIWHLEELHETYGPIVRISPREVHVKDSEYYDEIYASSGRRRDKDLTSVARFDIPESSFSSITPEIHRQRRAPVEKFFSKAAITKTESTIQFCLDKLVQHLERAYESHKVITLDAGFSAMTSDIIHQYAFGINSGNLDQEDFNENLRDGISGLFQLGHVAYFFPFIQTILTTLPPSLVKMLHPYALALNDQKQDIWNQVTRILSGQNSESGSVIEKISGPEVPEHLRSADRLTDEGFALVIGGTETTARSLSLGMFHLLSESHLKNKLRDELRSVMPTPESKPTWNELEQLPYLMGVVLETLRLSTGIASRSPRIAPTETLVYKDYTIAPGTVISQTNYFVLMDPNIFPDPHVFDPERWTRAAAKGERLDRYLVNFSKGSRICLGMNLAYAELYLAMATLIRRFDLELFETTKKNIEFARDFGTPFPDEGNYCIRVLVKGIVKE</sequence>
<dbReference type="RefSeq" id="XP_056559284.1">
    <property type="nucleotide sequence ID" value="XM_056697072.1"/>
</dbReference>
<dbReference type="GO" id="GO:0043386">
    <property type="term" value="P:mycotoxin biosynthetic process"/>
    <property type="evidence" value="ECO:0007669"/>
    <property type="project" value="UniProtKB-ARBA"/>
</dbReference>
<keyword evidence="4 8" id="KW-0479">Metal-binding</keyword>
<evidence type="ECO:0000256" key="8">
    <source>
        <dbReference type="PIRSR" id="PIRSR602401-1"/>
    </source>
</evidence>
<keyword evidence="3 8" id="KW-0349">Heme</keyword>
<dbReference type="InterPro" id="IPR017972">
    <property type="entry name" value="Cyt_P450_CS"/>
</dbReference>
<dbReference type="Pfam" id="PF00067">
    <property type="entry name" value="p450"/>
    <property type="match status" value="1"/>
</dbReference>
<dbReference type="EMBL" id="JAPZBS010000002">
    <property type="protein sequence ID" value="KAJ5381713.1"/>
    <property type="molecule type" value="Genomic_DNA"/>
</dbReference>
<dbReference type="Proteomes" id="UP001147782">
    <property type="component" value="Unassembled WGS sequence"/>
</dbReference>
<dbReference type="GO" id="GO:0005506">
    <property type="term" value="F:iron ion binding"/>
    <property type="evidence" value="ECO:0007669"/>
    <property type="project" value="InterPro"/>
</dbReference>
<dbReference type="InterPro" id="IPR036396">
    <property type="entry name" value="Cyt_P450_sf"/>
</dbReference>
<dbReference type="GO" id="GO:0020037">
    <property type="term" value="F:heme binding"/>
    <property type="evidence" value="ECO:0007669"/>
    <property type="project" value="InterPro"/>
</dbReference>
<evidence type="ECO:0000256" key="5">
    <source>
        <dbReference type="ARBA" id="ARBA00023002"/>
    </source>
</evidence>
<dbReference type="SUPFAM" id="SSF48264">
    <property type="entry name" value="Cytochrome P450"/>
    <property type="match status" value="1"/>
</dbReference>